<reference evidence="2 3" key="1">
    <citation type="submission" date="2018-08" db="EMBL/GenBank/DDBJ databases">
        <title>A genome reference for cultivated species of the human gut microbiota.</title>
        <authorList>
            <person name="Zou Y."/>
            <person name="Xue W."/>
            <person name="Luo G."/>
        </authorList>
    </citation>
    <scope>NUCLEOTIDE SEQUENCE [LARGE SCALE GENOMIC DNA]</scope>
    <source>
        <strain evidence="2 3">AF14-49</strain>
    </source>
</reference>
<evidence type="ECO:0000259" key="1">
    <source>
        <dbReference type="Pfam" id="PF10543"/>
    </source>
</evidence>
<feature type="non-terminal residue" evidence="2">
    <location>
        <position position="50"/>
    </location>
</feature>
<name>A0A412WVP6_9BACT</name>
<organism evidence="2 3">
    <name type="scientific">Butyricimonas virosa</name>
    <dbReference type="NCBI Taxonomy" id="544645"/>
    <lineage>
        <taxon>Bacteria</taxon>
        <taxon>Pseudomonadati</taxon>
        <taxon>Bacteroidota</taxon>
        <taxon>Bacteroidia</taxon>
        <taxon>Bacteroidales</taxon>
        <taxon>Odoribacteraceae</taxon>
        <taxon>Butyricimonas</taxon>
    </lineage>
</organism>
<accession>A0A412WVP6</accession>
<gene>
    <name evidence="2" type="ORF">DWW18_17445</name>
</gene>
<feature type="domain" description="KilA-N DNA-binding" evidence="1">
    <location>
        <begin position="8"/>
        <end position="36"/>
    </location>
</feature>
<dbReference type="RefSeq" id="WP_147348413.1">
    <property type="nucleotide sequence ID" value="NZ_QRZA01000033.1"/>
</dbReference>
<evidence type="ECO:0000313" key="2">
    <source>
        <dbReference type="EMBL" id="RGV31395.1"/>
    </source>
</evidence>
<sequence length="50" mass="5837">MDLQVIQSKIYNIRGYKVMLDFDLAELYQVETKFLKSGKFTHICPLPSTL</sequence>
<dbReference type="Proteomes" id="UP000283589">
    <property type="component" value="Unassembled WGS sequence"/>
</dbReference>
<dbReference type="Pfam" id="PF10543">
    <property type="entry name" value="ORF6N"/>
    <property type="match status" value="1"/>
</dbReference>
<dbReference type="InterPro" id="IPR018873">
    <property type="entry name" value="KilA-N_DNA-bd_domain"/>
</dbReference>
<protein>
    <submittedName>
        <fullName evidence="2">ORF6N domain-containing protein</fullName>
    </submittedName>
</protein>
<comment type="caution">
    <text evidence="2">The sequence shown here is derived from an EMBL/GenBank/DDBJ whole genome shotgun (WGS) entry which is preliminary data.</text>
</comment>
<proteinExistence type="predicted"/>
<dbReference type="AlphaFoldDB" id="A0A412WVP6"/>
<dbReference type="EMBL" id="QRZA01000033">
    <property type="protein sequence ID" value="RGV31395.1"/>
    <property type="molecule type" value="Genomic_DNA"/>
</dbReference>
<evidence type="ECO:0000313" key="3">
    <source>
        <dbReference type="Proteomes" id="UP000283589"/>
    </source>
</evidence>